<dbReference type="GO" id="GO:0097020">
    <property type="term" value="F:COPII receptor activity"/>
    <property type="evidence" value="ECO:0007669"/>
    <property type="project" value="InterPro"/>
</dbReference>
<evidence type="ECO:0000313" key="8">
    <source>
        <dbReference type="Proteomes" id="UP000501346"/>
    </source>
</evidence>
<dbReference type="GO" id="GO:0005789">
    <property type="term" value="C:endoplasmic reticulum membrane"/>
    <property type="evidence" value="ECO:0007669"/>
    <property type="project" value="TreeGrafter"/>
</dbReference>
<name>A0A6C1DSM3_SACPS</name>
<dbReference type="Pfam" id="PF04148">
    <property type="entry name" value="Erv26"/>
    <property type="match status" value="1"/>
</dbReference>
<dbReference type="GO" id="GO:0006888">
    <property type="term" value="P:endoplasmic reticulum to Golgi vesicle-mediated transport"/>
    <property type="evidence" value="ECO:0007669"/>
    <property type="project" value="InterPro"/>
</dbReference>
<keyword evidence="4 6" id="KW-1133">Transmembrane helix</keyword>
<feature type="transmembrane region" description="Helical" evidence="6">
    <location>
        <begin position="50"/>
        <end position="79"/>
    </location>
</feature>
<dbReference type="PANTHER" id="PTHR13144:SF0">
    <property type="entry name" value="PROTEIN TEX261"/>
    <property type="match status" value="1"/>
</dbReference>
<keyword evidence="5 6" id="KW-0472">Membrane</keyword>
<evidence type="ECO:0000256" key="2">
    <source>
        <dbReference type="ARBA" id="ARBA00008096"/>
    </source>
</evidence>
<keyword evidence="8" id="KW-1185">Reference proteome</keyword>
<evidence type="ECO:0000256" key="6">
    <source>
        <dbReference type="SAM" id="Phobius"/>
    </source>
</evidence>
<evidence type="ECO:0000256" key="1">
    <source>
        <dbReference type="ARBA" id="ARBA00004141"/>
    </source>
</evidence>
<protein>
    <submittedName>
        <fullName evidence="7">Erv26 super protein</fullName>
    </submittedName>
</protein>
<feature type="transmembrane region" description="Helical" evidence="6">
    <location>
        <begin position="140"/>
        <end position="161"/>
    </location>
</feature>
<proteinExistence type="inferred from homology"/>
<dbReference type="GO" id="GO:0000139">
    <property type="term" value="C:Golgi membrane"/>
    <property type="evidence" value="ECO:0007669"/>
    <property type="project" value="TreeGrafter"/>
</dbReference>
<evidence type="ECO:0000256" key="3">
    <source>
        <dbReference type="ARBA" id="ARBA00022692"/>
    </source>
</evidence>
<dbReference type="AlphaFoldDB" id="A0A6C1DSM3"/>
<accession>A0A6C1DSM3</accession>
<gene>
    <name evidence="7" type="primary">SVP26_1</name>
    <name evidence="7" type="ORF">GRS66_002330</name>
</gene>
<dbReference type="GO" id="GO:0030134">
    <property type="term" value="C:COPII-coated ER to Golgi transport vesicle"/>
    <property type="evidence" value="ECO:0007669"/>
    <property type="project" value="TreeGrafter"/>
</dbReference>
<evidence type="ECO:0000256" key="5">
    <source>
        <dbReference type="ARBA" id="ARBA00023136"/>
    </source>
</evidence>
<dbReference type="InterPro" id="IPR007277">
    <property type="entry name" value="Svp26/Tex261"/>
</dbReference>
<organism evidence="7 8">
    <name type="scientific">Saccharomyces pastorianus</name>
    <name type="common">Lager yeast</name>
    <name type="synonym">Saccharomyces cerevisiae x Saccharomyces eubayanus</name>
    <dbReference type="NCBI Taxonomy" id="27292"/>
    <lineage>
        <taxon>Eukaryota</taxon>
        <taxon>Fungi</taxon>
        <taxon>Dikarya</taxon>
        <taxon>Ascomycota</taxon>
        <taxon>Saccharomycotina</taxon>
        <taxon>Saccharomycetes</taxon>
        <taxon>Saccharomycetales</taxon>
        <taxon>Saccharomycetaceae</taxon>
        <taxon>Saccharomyces</taxon>
    </lineage>
</organism>
<feature type="transmembrane region" description="Helical" evidence="6">
    <location>
        <begin position="85"/>
        <end position="105"/>
    </location>
</feature>
<dbReference type="EMBL" id="CP048989">
    <property type="protein sequence ID" value="QID80026.1"/>
    <property type="molecule type" value="Genomic_DNA"/>
</dbReference>
<evidence type="ECO:0000256" key="4">
    <source>
        <dbReference type="ARBA" id="ARBA00022989"/>
    </source>
</evidence>
<feature type="transmembrane region" description="Helical" evidence="6">
    <location>
        <begin position="6"/>
        <end position="29"/>
    </location>
</feature>
<comment type="similarity">
    <text evidence="2">Belongs to the SVP26 family.</text>
</comment>
<dbReference type="Proteomes" id="UP000501346">
    <property type="component" value="Chromosome ScVIII"/>
</dbReference>
<keyword evidence="3 6" id="KW-0812">Transmembrane</keyword>
<dbReference type="PANTHER" id="PTHR13144">
    <property type="entry name" value="TEX261 PROTEIN"/>
    <property type="match status" value="1"/>
</dbReference>
<sequence>MLLELISYAGTVSGFLFLTLSIASGLYYISELVEEHTEPTRRFLTRAIYGIILILILLLLLDGFPFKLTLFSIACYIVYYQNLKSFPFISLTSPTFLLSCVCVVLNHYFWFKYFNDTEVPPQFKFDPNYIPRRRASFAEVASFFGICVWFIPFALFVSLSAGDYVLPTTSEQHMAKKNDDITTNNQPKFRKRAVGLARVVINSVRKYIYSLARVFGYEIEPDFDRLAV</sequence>
<evidence type="ECO:0000313" key="7">
    <source>
        <dbReference type="EMBL" id="QID80026.1"/>
    </source>
</evidence>
<reference evidence="7 8" key="1">
    <citation type="journal article" date="2019" name="BMC Genomics">
        <title>Chromosome level assembly and comparative genome analysis confirm lager-brewing yeasts originated from a single hybridization.</title>
        <authorList>
            <person name="Salazar A.N."/>
            <person name="Gorter de Vries A.R."/>
            <person name="van den Broek M."/>
            <person name="Brouwers N."/>
            <person name="de la Torre Cortes P."/>
            <person name="Kuijpers N.G.A."/>
            <person name="Daran J.G."/>
            <person name="Abeel T."/>
        </authorList>
    </citation>
    <scope>NUCLEOTIDE SEQUENCE [LARGE SCALE GENOMIC DNA]</scope>
    <source>
        <strain evidence="7 8">CBS 1483</strain>
    </source>
</reference>
<dbReference type="OrthoDB" id="28257at2759"/>
<comment type="subcellular location">
    <subcellularLocation>
        <location evidence="1">Membrane</location>
        <topology evidence="1">Multi-pass membrane protein</topology>
    </subcellularLocation>
</comment>